<sequence length="49" mass="5971">MRHRRPLRFFSDTLRVSLMLSYHINFIALDFPMEICPQFSRNYSCLFIS</sequence>
<evidence type="ECO:0000313" key="3">
    <source>
        <dbReference type="EMBL" id="VFJ95933.1"/>
    </source>
</evidence>
<proteinExistence type="predicted"/>
<gene>
    <name evidence="1" type="ORF">BECKH772A_GA0070896_1000421</name>
    <name evidence="2" type="ORF">BECKH772B_GA0070898_1000421</name>
    <name evidence="3" type="ORF">BECKH772C_GA0070978_1000422</name>
</gene>
<dbReference type="EMBL" id="CAADFI010000004">
    <property type="protein sequence ID" value="VFJ89358.1"/>
    <property type="molecule type" value="Genomic_DNA"/>
</dbReference>
<organism evidence="2">
    <name type="scientific">Candidatus Kentrum eta</name>
    <dbReference type="NCBI Taxonomy" id="2126337"/>
    <lineage>
        <taxon>Bacteria</taxon>
        <taxon>Pseudomonadati</taxon>
        <taxon>Pseudomonadota</taxon>
        <taxon>Gammaproteobacteria</taxon>
        <taxon>Candidatus Kentrum</taxon>
    </lineage>
</organism>
<protein>
    <submittedName>
        <fullName evidence="2">Uncharacterized protein</fullName>
    </submittedName>
</protein>
<reference evidence="2" key="1">
    <citation type="submission" date="2019-02" db="EMBL/GenBank/DDBJ databases">
        <authorList>
            <person name="Gruber-Vodicka R. H."/>
            <person name="Seah K. B. B."/>
        </authorList>
    </citation>
    <scope>NUCLEOTIDE SEQUENCE</scope>
    <source>
        <strain evidence="3">BECK_SA2B12</strain>
        <strain evidence="1">BECK_SA2B15</strain>
        <strain evidence="2">BECK_SA2B20</strain>
    </source>
</reference>
<dbReference type="AlphaFoldDB" id="A0A450UAY2"/>
<evidence type="ECO:0000313" key="1">
    <source>
        <dbReference type="EMBL" id="VFJ87552.1"/>
    </source>
</evidence>
<name>A0A450UAY2_9GAMM</name>
<dbReference type="EMBL" id="CAADFG010000004">
    <property type="protein sequence ID" value="VFJ87552.1"/>
    <property type="molecule type" value="Genomic_DNA"/>
</dbReference>
<accession>A0A450UAY2</accession>
<dbReference type="EMBL" id="CAADFJ010000004">
    <property type="protein sequence ID" value="VFJ95933.1"/>
    <property type="molecule type" value="Genomic_DNA"/>
</dbReference>
<evidence type="ECO:0000313" key="2">
    <source>
        <dbReference type="EMBL" id="VFJ89358.1"/>
    </source>
</evidence>